<evidence type="ECO:0000313" key="2">
    <source>
        <dbReference type="Proteomes" id="UP001259572"/>
    </source>
</evidence>
<organism evidence="1 2">
    <name type="scientific">Sphingosinicella rhizophila</name>
    <dbReference type="NCBI Taxonomy" id="3050082"/>
    <lineage>
        <taxon>Bacteria</taxon>
        <taxon>Pseudomonadati</taxon>
        <taxon>Pseudomonadota</taxon>
        <taxon>Alphaproteobacteria</taxon>
        <taxon>Sphingomonadales</taxon>
        <taxon>Sphingosinicellaceae</taxon>
        <taxon>Sphingosinicella</taxon>
    </lineage>
</organism>
<evidence type="ECO:0000313" key="1">
    <source>
        <dbReference type="EMBL" id="MDT9601066.1"/>
    </source>
</evidence>
<reference evidence="1 2" key="1">
    <citation type="submission" date="2023-05" db="EMBL/GenBank/DDBJ databases">
        <authorList>
            <person name="Guo Y."/>
        </authorList>
    </citation>
    <scope>NUCLEOTIDE SEQUENCE [LARGE SCALE GENOMIC DNA]</scope>
    <source>
        <strain evidence="1 2">GR2756</strain>
    </source>
</reference>
<comment type="caution">
    <text evidence="1">The sequence shown here is derived from an EMBL/GenBank/DDBJ whole genome shotgun (WGS) entry which is preliminary data.</text>
</comment>
<accession>A0ABU3QCD5</accession>
<keyword evidence="2" id="KW-1185">Reference proteome</keyword>
<dbReference type="EMBL" id="JAVUPU010000017">
    <property type="protein sequence ID" value="MDT9601066.1"/>
    <property type="molecule type" value="Genomic_DNA"/>
</dbReference>
<dbReference type="Proteomes" id="UP001259572">
    <property type="component" value="Unassembled WGS sequence"/>
</dbReference>
<proteinExistence type="predicted"/>
<gene>
    <name evidence="1" type="ORF">RQX22_19100</name>
</gene>
<dbReference type="RefSeq" id="WP_315728775.1">
    <property type="nucleotide sequence ID" value="NZ_JAVUPU010000017.1"/>
</dbReference>
<protein>
    <submittedName>
        <fullName evidence="1">Uncharacterized protein</fullName>
    </submittedName>
</protein>
<sequence length="80" mass="8830">MSGWLVAKAYEVDAGIPTHETLFAVWHDDQQAALELARNYGPHGSRVTPRVLTTLSESVLRGLKLRPGEAGVLHADRPWI</sequence>
<name>A0ABU3QCD5_9SPHN</name>